<proteinExistence type="predicted"/>
<evidence type="ECO:0000256" key="1">
    <source>
        <dbReference type="SAM" id="MobiDB-lite"/>
    </source>
</evidence>
<organism evidence="2 3">
    <name type="scientific">Datura stramonium</name>
    <name type="common">Jimsonweed</name>
    <name type="synonym">Common thornapple</name>
    <dbReference type="NCBI Taxonomy" id="4076"/>
    <lineage>
        <taxon>Eukaryota</taxon>
        <taxon>Viridiplantae</taxon>
        <taxon>Streptophyta</taxon>
        <taxon>Embryophyta</taxon>
        <taxon>Tracheophyta</taxon>
        <taxon>Spermatophyta</taxon>
        <taxon>Magnoliopsida</taxon>
        <taxon>eudicotyledons</taxon>
        <taxon>Gunneridae</taxon>
        <taxon>Pentapetalae</taxon>
        <taxon>asterids</taxon>
        <taxon>lamiids</taxon>
        <taxon>Solanales</taxon>
        <taxon>Solanaceae</taxon>
        <taxon>Solanoideae</taxon>
        <taxon>Datureae</taxon>
        <taxon>Datura</taxon>
    </lineage>
</organism>
<reference evidence="2 3" key="1">
    <citation type="journal article" date="2021" name="BMC Genomics">
        <title>Datura genome reveals duplications of psychoactive alkaloid biosynthetic genes and high mutation rate following tissue culture.</title>
        <authorList>
            <person name="Rajewski A."/>
            <person name="Carter-House D."/>
            <person name="Stajich J."/>
            <person name="Litt A."/>
        </authorList>
    </citation>
    <scope>NUCLEOTIDE SEQUENCE [LARGE SCALE GENOMIC DNA]</scope>
    <source>
        <strain evidence="2">AR-01</strain>
    </source>
</reference>
<evidence type="ECO:0000313" key="3">
    <source>
        <dbReference type="Proteomes" id="UP000823775"/>
    </source>
</evidence>
<dbReference type="EMBL" id="JACEIK010002323">
    <property type="protein sequence ID" value="MCD9560435.1"/>
    <property type="molecule type" value="Genomic_DNA"/>
</dbReference>
<gene>
    <name evidence="2" type="ORF">HAX54_019117</name>
</gene>
<feature type="region of interest" description="Disordered" evidence="1">
    <location>
        <begin position="19"/>
        <end position="40"/>
    </location>
</feature>
<sequence length="102" mass="11910">MGLANSFAVQQWEKYVVHGSSDNRHKRGRRRAGEANRATDTAKMFMPENPYFMMTLEEYNVIWNYILLSILGAIPQVDKRESDLACQTLNLLVRKYTQLRLE</sequence>
<keyword evidence="3" id="KW-1185">Reference proteome</keyword>
<accession>A0ABS8UQT4</accession>
<name>A0ABS8UQT4_DATST</name>
<dbReference type="Proteomes" id="UP000823775">
    <property type="component" value="Unassembled WGS sequence"/>
</dbReference>
<comment type="caution">
    <text evidence="2">The sequence shown here is derived from an EMBL/GenBank/DDBJ whole genome shotgun (WGS) entry which is preliminary data.</text>
</comment>
<evidence type="ECO:0000313" key="2">
    <source>
        <dbReference type="EMBL" id="MCD9560435.1"/>
    </source>
</evidence>
<protein>
    <submittedName>
        <fullName evidence="2">Uncharacterized protein</fullName>
    </submittedName>
</protein>